<organism evidence="2 3">
    <name type="scientific">Canariomyces notabilis</name>
    <dbReference type="NCBI Taxonomy" id="2074819"/>
    <lineage>
        <taxon>Eukaryota</taxon>
        <taxon>Fungi</taxon>
        <taxon>Dikarya</taxon>
        <taxon>Ascomycota</taxon>
        <taxon>Pezizomycotina</taxon>
        <taxon>Sordariomycetes</taxon>
        <taxon>Sordariomycetidae</taxon>
        <taxon>Sordariales</taxon>
        <taxon>Chaetomiaceae</taxon>
        <taxon>Canariomyces</taxon>
    </lineage>
</organism>
<sequence>MTLDALAEQIQHLQQHSTPQSPEPGNQGDGETCLKQRLLMSAGLSSDAPVFVPAQLKAEIVANRISATTTSRTVEREIAEVMALSPIPEAAMRVILERLCRLFETVARIRSAWLPEDVRITEIRQLCARGNHRQHFHILRDLLPPLRSLLERLVAAHNTSDPLLLQLNQSGVPNGLHVIDVVANAHEHLTEEILSPPTELRRLWKPVAVERRAPGDSDGTMPGPYTQHLWSSGLRVRNARNPPVSEVEIRSLFGPSASMATHGSCMLPYACGAHKYRLVEDNPIVLECTSKGLFMTSGPSGTAYRFLNLWLALNGPEEELPAVQFATASLLLSGSHHSLVEVLMTCAPLLRRDMPSSLLGMIDQLVPSRVKITTSCGEVLSITPEEFYEKLSLRIDNLLGKTPRLNLKAHSAPADLVDSSEWPSPTPPTAGNISLAIDMCRTIDSSTEPTFCSTRQTGWSTQDCIKINVAAQGYMVKVPKQHTAESISTCLAEGVRASWAAERGIGPRVVALDEQSGAFATEFIRGRTLSPADVTGRIAGIMALLQKLHSQPTTTWMKHYSPIHCGAVIRR</sequence>
<reference evidence="2" key="2">
    <citation type="submission" date="2023-05" db="EMBL/GenBank/DDBJ databases">
        <authorList>
            <consortium name="Lawrence Berkeley National Laboratory"/>
            <person name="Steindorff A."/>
            <person name="Hensen N."/>
            <person name="Bonometti L."/>
            <person name="Westerberg I."/>
            <person name="Brannstrom I.O."/>
            <person name="Guillou S."/>
            <person name="Cros-Aarteil S."/>
            <person name="Calhoun S."/>
            <person name="Haridas S."/>
            <person name="Kuo A."/>
            <person name="Mondo S."/>
            <person name="Pangilinan J."/>
            <person name="Riley R."/>
            <person name="Labutti K."/>
            <person name="Andreopoulos B."/>
            <person name="Lipzen A."/>
            <person name="Chen C."/>
            <person name="Yanf M."/>
            <person name="Daum C."/>
            <person name="Ng V."/>
            <person name="Clum A."/>
            <person name="Ohm R."/>
            <person name="Martin F."/>
            <person name="Silar P."/>
            <person name="Natvig D."/>
            <person name="Lalanne C."/>
            <person name="Gautier V."/>
            <person name="Ament-Velasquez S.L."/>
            <person name="Kruys A."/>
            <person name="Hutchinson M.I."/>
            <person name="Powell A.J."/>
            <person name="Barry K."/>
            <person name="Miller A.N."/>
            <person name="Grigoriev I.V."/>
            <person name="Debuchy R."/>
            <person name="Gladieux P."/>
            <person name="Thoren M.H."/>
            <person name="Johannesson H."/>
        </authorList>
    </citation>
    <scope>NUCLEOTIDE SEQUENCE</scope>
    <source>
        <strain evidence="2">CBS 508.74</strain>
    </source>
</reference>
<evidence type="ECO:0000256" key="1">
    <source>
        <dbReference type="SAM" id="MobiDB-lite"/>
    </source>
</evidence>
<dbReference type="RefSeq" id="XP_064674819.1">
    <property type="nucleotide sequence ID" value="XM_064814038.1"/>
</dbReference>
<accession>A0AAN6YYB5</accession>
<dbReference type="Proteomes" id="UP001302812">
    <property type="component" value="Unassembled WGS sequence"/>
</dbReference>
<dbReference type="GeneID" id="89938163"/>
<comment type="caution">
    <text evidence="2">The sequence shown here is derived from an EMBL/GenBank/DDBJ whole genome shotgun (WGS) entry which is preliminary data.</text>
</comment>
<protein>
    <submittedName>
        <fullName evidence="2">Uncharacterized protein</fullName>
    </submittedName>
</protein>
<evidence type="ECO:0000313" key="3">
    <source>
        <dbReference type="Proteomes" id="UP001302812"/>
    </source>
</evidence>
<dbReference type="SUPFAM" id="SSF56112">
    <property type="entry name" value="Protein kinase-like (PK-like)"/>
    <property type="match status" value="1"/>
</dbReference>
<dbReference type="AlphaFoldDB" id="A0AAN6YYB5"/>
<reference evidence="2" key="1">
    <citation type="journal article" date="2023" name="Mol. Phylogenet. Evol.">
        <title>Genome-scale phylogeny and comparative genomics of the fungal order Sordariales.</title>
        <authorList>
            <person name="Hensen N."/>
            <person name="Bonometti L."/>
            <person name="Westerberg I."/>
            <person name="Brannstrom I.O."/>
            <person name="Guillou S."/>
            <person name="Cros-Aarteil S."/>
            <person name="Calhoun S."/>
            <person name="Haridas S."/>
            <person name="Kuo A."/>
            <person name="Mondo S."/>
            <person name="Pangilinan J."/>
            <person name="Riley R."/>
            <person name="LaButti K."/>
            <person name="Andreopoulos B."/>
            <person name="Lipzen A."/>
            <person name="Chen C."/>
            <person name="Yan M."/>
            <person name="Daum C."/>
            <person name="Ng V."/>
            <person name="Clum A."/>
            <person name="Steindorff A."/>
            <person name="Ohm R.A."/>
            <person name="Martin F."/>
            <person name="Silar P."/>
            <person name="Natvig D.O."/>
            <person name="Lalanne C."/>
            <person name="Gautier V."/>
            <person name="Ament-Velasquez S.L."/>
            <person name="Kruys A."/>
            <person name="Hutchinson M.I."/>
            <person name="Powell A.J."/>
            <person name="Barry K."/>
            <person name="Miller A.N."/>
            <person name="Grigoriev I.V."/>
            <person name="Debuchy R."/>
            <person name="Gladieux P."/>
            <person name="Hiltunen Thoren M."/>
            <person name="Johannesson H."/>
        </authorList>
    </citation>
    <scope>NUCLEOTIDE SEQUENCE</scope>
    <source>
        <strain evidence="2">CBS 508.74</strain>
    </source>
</reference>
<proteinExistence type="predicted"/>
<dbReference type="InterPro" id="IPR011009">
    <property type="entry name" value="Kinase-like_dom_sf"/>
</dbReference>
<keyword evidence="3" id="KW-1185">Reference proteome</keyword>
<dbReference type="EMBL" id="MU853332">
    <property type="protein sequence ID" value="KAK4117249.1"/>
    <property type="molecule type" value="Genomic_DNA"/>
</dbReference>
<evidence type="ECO:0000313" key="2">
    <source>
        <dbReference type="EMBL" id="KAK4117249.1"/>
    </source>
</evidence>
<gene>
    <name evidence="2" type="ORF">N656DRAFT_773325</name>
</gene>
<name>A0AAN6YYB5_9PEZI</name>
<feature type="compositionally biased region" description="Polar residues" evidence="1">
    <location>
        <begin position="11"/>
        <end position="24"/>
    </location>
</feature>
<feature type="region of interest" description="Disordered" evidence="1">
    <location>
        <begin position="8"/>
        <end position="31"/>
    </location>
</feature>